<organism evidence="10 11">
    <name type="scientific">Candidozyma auris</name>
    <name type="common">Yeast</name>
    <name type="synonym">Candida auris</name>
    <dbReference type="NCBI Taxonomy" id="498019"/>
    <lineage>
        <taxon>Eukaryota</taxon>
        <taxon>Fungi</taxon>
        <taxon>Dikarya</taxon>
        <taxon>Ascomycota</taxon>
        <taxon>Saccharomycotina</taxon>
        <taxon>Pichiomycetes</taxon>
        <taxon>Metschnikowiaceae</taxon>
        <taxon>Candidozyma</taxon>
    </lineage>
</organism>
<comment type="caution">
    <text evidence="10">The sequence shown here is derived from an EMBL/GenBank/DDBJ whole genome shotgun (WGS) entry which is preliminary data.</text>
</comment>
<evidence type="ECO:0000313" key="10">
    <source>
        <dbReference type="EMBL" id="KND97785.1"/>
    </source>
</evidence>
<dbReference type="GO" id="GO:0006417">
    <property type="term" value="P:regulation of translation"/>
    <property type="evidence" value="ECO:0007669"/>
    <property type="project" value="UniProtKB-KW"/>
</dbReference>
<proteinExistence type="inferred from homology"/>
<dbReference type="VEuPathDB" id="FungiDB:CJI96_0005086"/>
<dbReference type="VEuPathDB" id="FungiDB:QG37_06198"/>
<dbReference type="VEuPathDB" id="FungiDB:CJI97_002077"/>
<comment type="function">
    <text evidence="1">Required for correct translation termination and probably involved in regulation of hypoxic gene expression.</text>
</comment>
<dbReference type="VEuPathDB" id="FungiDB:B9J08_002532"/>
<dbReference type="GO" id="GO:0005634">
    <property type="term" value="C:nucleus"/>
    <property type="evidence" value="ECO:0007669"/>
    <property type="project" value="UniProtKB-SubCell"/>
</dbReference>
<dbReference type="VEuPathDB" id="FungiDB:CJJ07_005563"/>
<evidence type="ECO:0000256" key="8">
    <source>
        <dbReference type="ARBA" id="ARBA00023242"/>
    </source>
</evidence>
<keyword evidence="8" id="KW-0539">Nucleus</keyword>
<dbReference type="VEuPathDB" id="FungiDB:CJJ09_005625"/>
<evidence type="ECO:0000256" key="7">
    <source>
        <dbReference type="ARBA" id="ARBA00023163"/>
    </source>
</evidence>
<evidence type="ECO:0000256" key="4">
    <source>
        <dbReference type="ARBA" id="ARBA00017359"/>
    </source>
</evidence>
<evidence type="ECO:0000313" key="11">
    <source>
        <dbReference type="Proteomes" id="UP000037122"/>
    </source>
</evidence>
<evidence type="ECO:0000256" key="6">
    <source>
        <dbReference type="ARBA" id="ARBA00023015"/>
    </source>
</evidence>
<evidence type="ECO:0000256" key="5">
    <source>
        <dbReference type="ARBA" id="ARBA00022845"/>
    </source>
</evidence>
<keyword evidence="6" id="KW-0805">Transcription regulation</keyword>
<dbReference type="Proteomes" id="UP000037122">
    <property type="component" value="Unassembled WGS sequence"/>
</dbReference>
<protein>
    <recommendedName>
        <fullName evidence="4">Enhancer of translation termination 1</fullName>
    </recommendedName>
</protein>
<feature type="compositionally biased region" description="Polar residues" evidence="9">
    <location>
        <begin position="27"/>
        <end position="36"/>
    </location>
</feature>
<evidence type="ECO:0000256" key="3">
    <source>
        <dbReference type="ARBA" id="ARBA00007273"/>
    </source>
</evidence>
<dbReference type="GO" id="GO:2000640">
    <property type="term" value="P:positive regulation of SREBP signaling pathway"/>
    <property type="evidence" value="ECO:0007669"/>
    <property type="project" value="TreeGrafter"/>
</dbReference>
<dbReference type="AlphaFoldDB" id="A0A0L0NVP9"/>
<dbReference type="InterPro" id="IPR024318">
    <property type="entry name" value="Nro1/ETT1"/>
</dbReference>
<evidence type="ECO:0000256" key="9">
    <source>
        <dbReference type="SAM" id="MobiDB-lite"/>
    </source>
</evidence>
<sequence length="450" mass="50981">MAPKRPLGLGKAAKAKKHKAVAENGSALENNGTSSDVAVASELPKEKSPENSTEGADELTVELGAEIDANDAVGQLAALWRTYFVSEEKKELVLNGIIHECDRILRKANLEQRSDSDEENVDITGRFYAIYALALSNLAFFHTEEREKVDAFFTEAMERITRGEELFPDSVDLLFAKARIMINKIALTVISRLDKESRVSNKVPNGAQLLDECLAQWEKAEALTAKLQKYDYYNIESLDFLQALDDLLDVVDNFGHDRLEGEDSDADEEDEDDVKLDENHPLFSIRNTDKYNKWWRDHLIIFLENLDKRLAGEDRKSKNHPLTTLRRELCKRLGQSYLMEAEVPSNVFTTLTYYAKDKSEINGLTKEQAQKASQELFSNALRYLKDSQDDDEPETWVNVAEAMISLGNVHDLDSPEQEKAYKEAEEILTKANNATNGKFDDILHNLLQNQ</sequence>
<dbReference type="EMBL" id="LGST01000041">
    <property type="protein sequence ID" value="KND97785.1"/>
    <property type="molecule type" value="Genomic_DNA"/>
</dbReference>
<keyword evidence="5" id="KW-0810">Translation regulation</keyword>
<dbReference type="Pfam" id="PF12753">
    <property type="entry name" value="Nro1"/>
    <property type="match status" value="1"/>
</dbReference>
<keyword evidence="7" id="KW-0804">Transcription</keyword>
<name>A0A0L0NVP9_CANAR</name>
<evidence type="ECO:0000256" key="2">
    <source>
        <dbReference type="ARBA" id="ARBA00004123"/>
    </source>
</evidence>
<dbReference type="VEuPathDB" id="FungiDB:CJJ09_005626"/>
<accession>A0A0L0NVP9</accession>
<comment type="subcellular location">
    <subcellularLocation>
        <location evidence="2">Nucleus</location>
    </subcellularLocation>
</comment>
<comment type="similarity">
    <text evidence="3">Belongs to the ETT1 family.</text>
</comment>
<dbReference type="PANTHER" id="PTHR28290:SF1">
    <property type="entry name" value="ENHANCER OF TRANSLATION TERMINATION 1"/>
    <property type="match status" value="1"/>
</dbReference>
<reference evidence="11" key="1">
    <citation type="journal article" date="2015" name="BMC Genomics">
        <title>Draft genome of a commonly misdiagnosed multidrug resistant pathogen Candida auris.</title>
        <authorList>
            <person name="Chatterjee S."/>
            <person name="Alampalli S.V."/>
            <person name="Nageshan R.K."/>
            <person name="Chettiar S.T."/>
            <person name="Joshi S."/>
            <person name="Tatu U.S."/>
        </authorList>
    </citation>
    <scope>NUCLEOTIDE SEQUENCE [LARGE SCALE GENOMIC DNA]</scope>
    <source>
        <strain evidence="11">6684</strain>
    </source>
</reference>
<dbReference type="PANTHER" id="PTHR28290">
    <property type="entry name" value="ENHANCER OF TRANSLATION TERMINATION 1"/>
    <property type="match status" value="1"/>
</dbReference>
<evidence type="ECO:0000256" key="1">
    <source>
        <dbReference type="ARBA" id="ARBA00003395"/>
    </source>
</evidence>
<gene>
    <name evidence="10" type="ORF">QG37_06198</name>
</gene>
<feature type="region of interest" description="Disordered" evidence="9">
    <location>
        <begin position="1"/>
        <end position="56"/>
    </location>
</feature>